<feature type="transmembrane region" description="Helical" evidence="1">
    <location>
        <begin position="5"/>
        <end position="31"/>
    </location>
</feature>
<dbReference type="RefSeq" id="WP_221280453.1">
    <property type="nucleotide sequence ID" value="NZ_AP024814.1"/>
</dbReference>
<keyword evidence="1" id="KW-0812">Transmembrane</keyword>
<evidence type="ECO:0000256" key="1">
    <source>
        <dbReference type="SAM" id="Phobius"/>
    </source>
</evidence>
<sequence length="174" mass="18680">MDALFLAFCVGVWVFVGFNALWGICGFILLIVPICGFSLSSVFVGLFGAPSSFSVLLSVGALLAQCTQTPFLSKRACAFLALFSLFVFMDTLGLLPFSFVYGDYALPSLGVFALIAFCLDRMLGWLFLGALATQALIREPILYVGMADIYLFLGASFGLIKGVISPLCGHRTTP</sequence>
<organism evidence="2 3">
    <name type="scientific">Helicobacter gastrocanis</name>
    <dbReference type="NCBI Taxonomy" id="2849641"/>
    <lineage>
        <taxon>Bacteria</taxon>
        <taxon>Pseudomonadati</taxon>
        <taxon>Campylobacterota</taxon>
        <taxon>Epsilonproteobacteria</taxon>
        <taxon>Campylobacterales</taxon>
        <taxon>Helicobacteraceae</taxon>
        <taxon>Helicobacter</taxon>
    </lineage>
</organism>
<dbReference type="EMBL" id="AP024814">
    <property type="protein sequence ID" value="BCZ17287.1"/>
    <property type="molecule type" value="Genomic_DNA"/>
</dbReference>
<keyword evidence="3" id="KW-1185">Reference proteome</keyword>
<evidence type="ECO:0000313" key="2">
    <source>
        <dbReference type="EMBL" id="BCZ17287.1"/>
    </source>
</evidence>
<gene>
    <name evidence="2" type="ORF">NHP190003_05690</name>
</gene>
<proteinExistence type="predicted"/>
<name>A0ABN6I2S7_9HELI</name>
<feature type="transmembrane region" description="Helical" evidence="1">
    <location>
        <begin position="140"/>
        <end position="164"/>
    </location>
</feature>
<accession>A0ABN6I2S7</accession>
<reference evidence="2 3" key="1">
    <citation type="submission" date="2021-07" db="EMBL/GenBank/DDBJ databases">
        <title>Novel Helicobacter sp. Isolated from a dog.</title>
        <authorList>
            <person name="Rimbara E."/>
            <person name="Suzuki M."/>
        </authorList>
    </citation>
    <scope>NUCLEOTIDE SEQUENCE [LARGE SCALE GENOMIC DNA]</scope>
    <source>
        <strain evidence="3">NHP19-003</strain>
    </source>
</reference>
<keyword evidence="1" id="KW-0472">Membrane</keyword>
<feature type="transmembrane region" description="Helical" evidence="1">
    <location>
        <begin position="105"/>
        <end position="128"/>
    </location>
</feature>
<feature type="transmembrane region" description="Helical" evidence="1">
    <location>
        <begin position="76"/>
        <end position="99"/>
    </location>
</feature>
<evidence type="ECO:0000313" key="3">
    <source>
        <dbReference type="Proteomes" id="UP000826775"/>
    </source>
</evidence>
<dbReference type="Proteomes" id="UP000826775">
    <property type="component" value="Chromosome"/>
</dbReference>
<feature type="transmembrane region" description="Helical" evidence="1">
    <location>
        <begin position="43"/>
        <end position="64"/>
    </location>
</feature>
<protein>
    <submittedName>
        <fullName evidence="2">Uncharacterized protein</fullName>
    </submittedName>
</protein>
<keyword evidence="1" id="KW-1133">Transmembrane helix</keyword>